<keyword evidence="1" id="KW-0472">Membrane</keyword>
<dbReference type="EMBL" id="CP099837">
    <property type="protein sequence ID" value="USY20005.1"/>
    <property type="molecule type" value="Genomic_DNA"/>
</dbReference>
<name>A0ABY5D9F0_9ACTN</name>
<reference evidence="2" key="1">
    <citation type="submission" date="2022-06" db="EMBL/GenBank/DDBJ databases">
        <authorList>
            <person name="Ping M."/>
        </authorList>
    </citation>
    <scope>NUCLEOTIDE SEQUENCE</scope>
    <source>
        <strain evidence="2">JCM11759T</strain>
    </source>
</reference>
<feature type="transmembrane region" description="Helical" evidence="1">
    <location>
        <begin position="175"/>
        <end position="194"/>
    </location>
</feature>
<feature type="transmembrane region" description="Helical" evidence="1">
    <location>
        <begin position="62"/>
        <end position="88"/>
    </location>
</feature>
<keyword evidence="1" id="KW-0812">Transmembrane</keyword>
<evidence type="ECO:0000313" key="3">
    <source>
        <dbReference type="Proteomes" id="UP001055940"/>
    </source>
</evidence>
<dbReference type="InterPro" id="IPR029058">
    <property type="entry name" value="AB_hydrolase_fold"/>
</dbReference>
<feature type="transmembrane region" description="Helical" evidence="1">
    <location>
        <begin position="133"/>
        <end position="154"/>
    </location>
</feature>
<accession>A0ABY5D9F0</accession>
<keyword evidence="1" id="KW-1133">Transmembrane helix</keyword>
<feature type="transmembrane region" description="Helical" evidence="1">
    <location>
        <begin position="100"/>
        <end position="121"/>
    </location>
</feature>
<organism evidence="2 3">
    <name type="scientific">Nocardiopsis exhalans</name>
    <dbReference type="NCBI Taxonomy" id="163604"/>
    <lineage>
        <taxon>Bacteria</taxon>
        <taxon>Bacillati</taxon>
        <taxon>Actinomycetota</taxon>
        <taxon>Actinomycetes</taxon>
        <taxon>Streptosporangiales</taxon>
        <taxon>Nocardiopsidaceae</taxon>
        <taxon>Nocardiopsis</taxon>
    </lineage>
</organism>
<evidence type="ECO:0000256" key="1">
    <source>
        <dbReference type="SAM" id="Phobius"/>
    </source>
</evidence>
<protein>
    <submittedName>
        <fullName evidence="2">Uncharacterized protein</fullName>
    </submittedName>
</protein>
<proteinExistence type="predicted"/>
<dbReference type="SUPFAM" id="SSF53474">
    <property type="entry name" value="alpha/beta-Hydrolases"/>
    <property type="match status" value="1"/>
</dbReference>
<dbReference type="Proteomes" id="UP001055940">
    <property type="component" value="Chromosome"/>
</dbReference>
<sequence>MVRTDRRDAPVAARGTGRRWLVLGAVSGVVVLLAATGVLPVWPGLVHLVALPPLDLHADLRVLLTATSGPVSFVLLGAVVLVARVLVLSLLMGGLTRERITLAAVFYGVVLVPLLLAAQVVYISNTLMYSRLFWAGLVVVVLLFLLLAPVPWSVAAYEGGARLRTAFARTWRGGLRLEVTLPYAAAVTGVGVLAHLFPALTIALVPLSAALTASALAALSRPAPARPLLRLTATAAVLALIAAGWVTTRGSDMPAAAPPREGSIMLMSGIDSRSGVGDMFNSRTDILGYDCDQTFYFSYAGPGDGQPQRQARCPMRTGAPYQSAHTQRPVSEQVEVFAEQVRDLPRPLVVAGHSHGAWIAWKAVATGQAPEVDALVLVGPFPESTGGYRPQSEPGPGRPASDLLHLLVPLAGEVDFTFDADAPAAYELLGTTDTPAEIFSLPLPEETRALSATSSSDLPLKPSGWRMGVDRNACPIRTPHAYLPTTPAYYEEVNRFLDGAPQPDCPVVFDWAAPLTVPLSPPELQVGPPN</sequence>
<dbReference type="Gene3D" id="3.40.50.1820">
    <property type="entry name" value="alpha/beta hydrolase"/>
    <property type="match status" value="1"/>
</dbReference>
<dbReference type="RefSeq" id="WP_254419144.1">
    <property type="nucleotide sequence ID" value="NZ_BAAAJB010000002.1"/>
</dbReference>
<evidence type="ECO:0000313" key="2">
    <source>
        <dbReference type="EMBL" id="USY20005.1"/>
    </source>
</evidence>
<feature type="transmembrane region" description="Helical" evidence="1">
    <location>
        <begin position="20"/>
        <end position="42"/>
    </location>
</feature>
<feature type="transmembrane region" description="Helical" evidence="1">
    <location>
        <begin position="200"/>
        <end position="219"/>
    </location>
</feature>
<keyword evidence="3" id="KW-1185">Reference proteome</keyword>
<feature type="transmembrane region" description="Helical" evidence="1">
    <location>
        <begin position="228"/>
        <end position="246"/>
    </location>
</feature>
<gene>
    <name evidence="2" type="ORF">NE857_33090</name>
</gene>